<dbReference type="InterPro" id="IPR042197">
    <property type="entry name" value="Apaf_helical"/>
</dbReference>
<dbReference type="RefSeq" id="XP_022735415.1">
    <property type="nucleotide sequence ID" value="XM_022879680.1"/>
</dbReference>
<evidence type="ECO:0000256" key="5">
    <source>
        <dbReference type="ARBA" id="ARBA00022821"/>
    </source>
</evidence>
<dbReference type="SUPFAM" id="SSF52540">
    <property type="entry name" value="P-loop containing nucleoside triphosphate hydrolases"/>
    <property type="match status" value="1"/>
</dbReference>
<name>A0A6P5Y4S7_DURZI</name>
<dbReference type="PANTHER" id="PTHR33463">
    <property type="entry name" value="NB-ARC DOMAIN-CONTAINING PROTEIN-RELATED"/>
    <property type="match status" value="1"/>
</dbReference>
<evidence type="ECO:0000256" key="3">
    <source>
        <dbReference type="ARBA" id="ARBA00022737"/>
    </source>
</evidence>
<evidence type="ECO:0000256" key="4">
    <source>
        <dbReference type="ARBA" id="ARBA00022741"/>
    </source>
</evidence>
<keyword evidence="5" id="KW-0611">Plant defense</keyword>
<dbReference type="InterPro" id="IPR002182">
    <property type="entry name" value="NB-ARC"/>
</dbReference>
<dbReference type="Pfam" id="PF00931">
    <property type="entry name" value="NB-ARC"/>
    <property type="match status" value="1"/>
</dbReference>
<dbReference type="InterPro" id="IPR050905">
    <property type="entry name" value="Plant_NBS-LRR"/>
</dbReference>
<dbReference type="FunFam" id="1.10.10.10:FF:000322">
    <property type="entry name" value="Probable disease resistance protein At1g63360"/>
    <property type="match status" value="1"/>
</dbReference>
<dbReference type="InterPro" id="IPR027417">
    <property type="entry name" value="P-loop_NTPase"/>
</dbReference>
<dbReference type="Proteomes" id="UP000515121">
    <property type="component" value="Unplaced"/>
</dbReference>
<dbReference type="SMART" id="SM00369">
    <property type="entry name" value="LRR_TYP"/>
    <property type="match status" value="3"/>
</dbReference>
<dbReference type="InterPro" id="IPR032675">
    <property type="entry name" value="LRR_dom_sf"/>
</dbReference>
<evidence type="ECO:0000259" key="7">
    <source>
        <dbReference type="Pfam" id="PF00931"/>
    </source>
</evidence>
<organism evidence="9 10">
    <name type="scientific">Durio zibethinus</name>
    <name type="common">Durian</name>
    <dbReference type="NCBI Taxonomy" id="66656"/>
    <lineage>
        <taxon>Eukaryota</taxon>
        <taxon>Viridiplantae</taxon>
        <taxon>Streptophyta</taxon>
        <taxon>Embryophyta</taxon>
        <taxon>Tracheophyta</taxon>
        <taxon>Spermatophyta</taxon>
        <taxon>Magnoliopsida</taxon>
        <taxon>eudicotyledons</taxon>
        <taxon>Gunneridae</taxon>
        <taxon>Pentapetalae</taxon>
        <taxon>rosids</taxon>
        <taxon>malvids</taxon>
        <taxon>Malvales</taxon>
        <taxon>Malvaceae</taxon>
        <taxon>Helicteroideae</taxon>
        <taxon>Durio</taxon>
    </lineage>
</organism>
<dbReference type="Pfam" id="PF13855">
    <property type="entry name" value="LRR_8"/>
    <property type="match status" value="1"/>
</dbReference>
<proteinExistence type="inferred from homology"/>
<dbReference type="InterPro" id="IPR003591">
    <property type="entry name" value="Leu-rich_rpt_typical-subtyp"/>
</dbReference>
<dbReference type="GO" id="GO:0006952">
    <property type="term" value="P:defense response"/>
    <property type="evidence" value="ECO:0007669"/>
    <property type="project" value="UniProtKB-KW"/>
</dbReference>
<gene>
    <name evidence="10" type="primary">LOC111288693</name>
</gene>
<dbReference type="InterPro" id="IPR036388">
    <property type="entry name" value="WH-like_DNA-bd_sf"/>
</dbReference>
<dbReference type="KEGG" id="dzi:111288693"/>
<dbReference type="Gene3D" id="3.40.50.300">
    <property type="entry name" value="P-loop containing nucleotide triphosphate hydrolases"/>
    <property type="match status" value="1"/>
</dbReference>
<dbReference type="GO" id="GO:0043531">
    <property type="term" value="F:ADP binding"/>
    <property type="evidence" value="ECO:0007669"/>
    <property type="project" value="InterPro"/>
</dbReference>
<dbReference type="Pfam" id="PF23559">
    <property type="entry name" value="WHD_DRP"/>
    <property type="match status" value="1"/>
</dbReference>
<dbReference type="Gene3D" id="1.10.10.10">
    <property type="entry name" value="Winged helix-like DNA-binding domain superfamily/Winged helix DNA-binding domain"/>
    <property type="match status" value="1"/>
</dbReference>
<dbReference type="OrthoDB" id="1926275at2759"/>
<dbReference type="FunFam" id="3.40.50.300:FF:001091">
    <property type="entry name" value="Probable disease resistance protein At1g61300"/>
    <property type="match status" value="1"/>
</dbReference>
<evidence type="ECO:0000256" key="1">
    <source>
        <dbReference type="ARBA" id="ARBA00008894"/>
    </source>
</evidence>
<reference evidence="10" key="1">
    <citation type="submission" date="2025-08" db="UniProtKB">
        <authorList>
            <consortium name="RefSeq"/>
        </authorList>
    </citation>
    <scope>IDENTIFICATION</scope>
    <source>
        <tissue evidence="10">Fruit stalk</tissue>
    </source>
</reference>
<dbReference type="PROSITE" id="PS51450">
    <property type="entry name" value="LRR"/>
    <property type="match status" value="1"/>
</dbReference>
<comment type="similarity">
    <text evidence="1">Belongs to the disease resistance NB-LRR family.</text>
</comment>
<protein>
    <submittedName>
        <fullName evidence="10">Probable disease resistance protein At4g27220</fullName>
    </submittedName>
</protein>
<keyword evidence="2" id="KW-0433">Leucine-rich repeat</keyword>
<keyword evidence="4" id="KW-0547">Nucleotide-binding</keyword>
<dbReference type="PRINTS" id="PR00364">
    <property type="entry name" value="DISEASERSIST"/>
</dbReference>
<feature type="domain" description="Disease resistance protein winged helix" evidence="8">
    <location>
        <begin position="395"/>
        <end position="462"/>
    </location>
</feature>
<dbReference type="AlphaFoldDB" id="A0A6P5Y4S7"/>
<sequence length="817" mass="92533">MSDLVGPILEVIKFIGRPAKIYLNYHRKFNKYVDDFRQAQADLQAREADIQQQLQDEHHFGKESKQEVGSWFRKVEEKIGYAQRVGDKISQGKYLFRSCLGKLVDEATQAMKEVHAEGQFSNGLVVNDSSTTKVKLPTEELAGTTKAEEIYQYLMGDEVRKIGVCGMGGIGKTTTMKHVYNKLVEGTKFSKVIWTVVSQDFDIRRLQKKIACQLKEELSDDEDTTIRAAKLSEMLRKQGRYVLILDDVWGSFSLEEVGIPELKADNGCKLVLTTRTEEVVRSMGCKKVQVPCLSTDEAWRLFLSKVGQDMLPSPTLETIMKDIVGECGGLPLAIVTVAGCMRGISDPLLWENALNELRGCIVSIQGVQEKVFGCLKFSYDHLRQIDRDCFLCCALYPEDYEIKKEEIIEYWMEEGLIAEMGTRKAMEGCGLSILQKLAENCLLEWVWEGTHIKMHDVVRDMALHITRKRFLVKAGKQLEELPNEEEWTEDLEKVSLMDNSISTIPPNMKSPKCQKLTTLLLSANSLEQIPESFFAYIPNLKILDLSNNPLVNLPNSISNLENLNALMLHRCGSLEILPSLSKLLALKKLDLGETSIKEIPQGLEMLVNLRYLNLQYTMEEIPNRLLPKLCRLQYLAIDTASKLAKEISELNKLEVFEGWFSNLGDWNTYASQRKRLHKYNISVGYWHFPASNYSKIVAFGGCDINSGEGIILPYDIQQLEFSDCEGMRSLNDICELKNATDLKECRIAQCEELESIFSSGCQRQTVESLDLSHLENLKVLVEGSSVGTFSSLKKIHLFSCGKIKNLFSAKLVLHNLE</sequence>
<dbReference type="SUPFAM" id="SSF52058">
    <property type="entry name" value="L domain-like"/>
    <property type="match status" value="1"/>
</dbReference>
<dbReference type="GO" id="GO:0005524">
    <property type="term" value="F:ATP binding"/>
    <property type="evidence" value="ECO:0007669"/>
    <property type="project" value="UniProtKB-KW"/>
</dbReference>
<evidence type="ECO:0000313" key="9">
    <source>
        <dbReference type="Proteomes" id="UP000515121"/>
    </source>
</evidence>
<dbReference type="InterPro" id="IPR058922">
    <property type="entry name" value="WHD_DRP"/>
</dbReference>
<dbReference type="PANTHER" id="PTHR33463:SF217">
    <property type="entry name" value="DISEASE RESISTANCE PROTEIN RPS2-LIKE"/>
    <property type="match status" value="1"/>
</dbReference>
<dbReference type="InterPro" id="IPR001611">
    <property type="entry name" value="Leu-rich_rpt"/>
</dbReference>
<dbReference type="Gene3D" id="3.80.10.10">
    <property type="entry name" value="Ribonuclease Inhibitor"/>
    <property type="match status" value="2"/>
</dbReference>
<evidence type="ECO:0000256" key="2">
    <source>
        <dbReference type="ARBA" id="ARBA00022614"/>
    </source>
</evidence>
<keyword evidence="3" id="KW-0677">Repeat</keyword>
<dbReference type="GeneID" id="111288693"/>
<evidence type="ECO:0000259" key="8">
    <source>
        <dbReference type="Pfam" id="PF23559"/>
    </source>
</evidence>
<accession>A0A6P5Y4S7</accession>
<keyword evidence="9" id="KW-1185">Reference proteome</keyword>
<dbReference type="Gene3D" id="1.10.8.430">
    <property type="entry name" value="Helical domain of apoptotic protease-activating factors"/>
    <property type="match status" value="1"/>
</dbReference>
<evidence type="ECO:0000313" key="10">
    <source>
        <dbReference type="RefSeq" id="XP_022735415.1"/>
    </source>
</evidence>
<keyword evidence="6" id="KW-0067">ATP-binding</keyword>
<feature type="domain" description="NB-ARC" evidence="7">
    <location>
        <begin position="145"/>
        <end position="308"/>
    </location>
</feature>
<evidence type="ECO:0000256" key="6">
    <source>
        <dbReference type="ARBA" id="ARBA00022840"/>
    </source>
</evidence>